<accession>A0A229UH12</accession>
<dbReference type="GO" id="GO:0004190">
    <property type="term" value="F:aspartic-type endopeptidase activity"/>
    <property type="evidence" value="ECO:0007669"/>
    <property type="project" value="UniProtKB-KW"/>
</dbReference>
<dbReference type="InterPro" id="IPR023430">
    <property type="entry name" value="Pept_HybD-like_dom_sf"/>
</dbReference>
<dbReference type="PANTHER" id="PTHR30302:SF1">
    <property type="entry name" value="HYDROGENASE 2 MATURATION PROTEASE"/>
    <property type="match status" value="1"/>
</dbReference>
<dbReference type="Proteomes" id="UP000215509">
    <property type="component" value="Unassembled WGS sequence"/>
</dbReference>
<comment type="similarity">
    <text evidence="1">Belongs to the peptidase A31 family.</text>
</comment>
<evidence type="ECO:0000256" key="3">
    <source>
        <dbReference type="ARBA" id="ARBA00022750"/>
    </source>
</evidence>
<organism evidence="5 6">
    <name type="scientific">Paenibacillus rigui</name>
    <dbReference type="NCBI Taxonomy" id="554312"/>
    <lineage>
        <taxon>Bacteria</taxon>
        <taxon>Bacillati</taxon>
        <taxon>Bacillota</taxon>
        <taxon>Bacilli</taxon>
        <taxon>Bacillales</taxon>
        <taxon>Paenibacillaceae</taxon>
        <taxon>Paenibacillus</taxon>
    </lineage>
</organism>
<keyword evidence="4" id="KW-0378">Hydrolase</keyword>
<evidence type="ECO:0000256" key="1">
    <source>
        <dbReference type="ARBA" id="ARBA00006814"/>
    </source>
</evidence>
<dbReference type="Gene3D" id="3.40.50.1450">
    <property type="entry name" value="HybD-like"/>
    <property type="match status" value="1"/>
</dbReference>
<evidence type="ECO:0000256" key="4">
    <source>
        <dbReference type="ARBA" id="ARBA00022801"/>
    </source>
</evidence>
<keyword evidence="2" id="KW-0645">Protease</keyword>
<evidence type="ECO:0000256" key="2">
    <source>
        <dbReference type="ARBA" id="ARBA00022670"/>
    </source>
</evidence>
<dbReference type="InterPro" id="IPR000671">
    <property type="entry name" value="Peptidase_A31"/>
</dbReference>
<dbReference type="EMBL" id="NMQW01000058">
    <property type="protein sequence ID" value="OXM82683.1"/>
    <property type="molecule type" value="Genomic_DNA"/>
</dbReference>
<dbReference type="GO" id="GO:0008047">
    <property type="term" value="F:enzyme activator activity"/>
    <property type="evidence" value="ECO:0007669"/>
    <property type="project" value="InterPro"/>
</dbReference>
<proteinExistence type="inferred from homology"/>
<dbReference type="OrthoDB" id="9794619at2"/>
<sequence length="110" mass="12229">MVGETDIDDCLKVMDGVDRLIIVDAVKSDREVGDVACHPIEEFGSFDLGISIHDLHLFSIIPVMYPQLYVKIIGIGVDTIDFGLGLSEALELQFPRIVQDARRMVQILSK</sequence>
<evidence type="ECO:0008006" key="7">
    <source>
        <dbReference type="Google" id="ProtNLM"/>
    </source>
</evidence>
<dbReference type="Pfam" id="PF01750">
    <property type="entry name" value="HycI"/>
    <property type="match status" value="1"/>
</dbReference>
<comment type="caution">
    <text evidence="5">The sequence shown here is derived from an EMBL/GenBank/DDBJ whole genome shotgun (WGS) entry which is preliminary data.</text>
</comment>
<evidence type="ECO:0000313" key="5">
    <source>
        <dbReference type="EMBL" id="OXM82683.1"/>
    </source>
</evidence>
<dbReference type="RefSeq" id="WP_094018488.1">
    <property type="nucleotide sequence ID" value="NZ_NMQW01000058.1"/>
</dbReference>
<dbReference type="PANTHER" id="PTHR30302">
    <property type="entry name" value="HYDROGENASE 1 MATURATION PROTEASE"/>
    <property type="match status" value="1"/>
</dbReference>
<dbReference type="AlphaFoldDB" id="A0A229UH12"/>
<protein>
    <recommendedName>
        <fullName evidence="7">Hydrogenase maturation protease</fullName>
    </recommendedName>
</protein>
<keyword evidence="6" id="KW-1185">Reference proteome</keyword>
<name>A0A229UH12_9BACL</name>
<evidence type="ECO:0000313" key="6">
    <source>
        <dbReference type="Proteomes" id="UP000215509"/>
    </source>
</evidence>
<reference evidence="5 6" key="1">
    <citation type="submission" date="2017-07" db="EMBL/GenBank/DDBJ databases">
        <title>Genome sequencing and assembly of Paenibacillus rigui.</title>
        <authorList>
            <person name="Mayilraj S."/>
        </authorList>
    </citation>
    <scope>NUCLEOTIDE SEQUENCE [LARGE SCALE GENOMIC DNA]</scope>
    <source>
        <strain evidence="5 6">JCM 16352</strain>
    </source>
</reference>
<dbReference type="SUPFAM" id="SSF53163">
    <property type="entry name" value="HybD-like"/>
    <property type="match status" value="1"/>
</dbReference>
<keyword evidence="3" id="KW-0064">Aspartyl protease</keyword>
<dbReference type="GO" id="GO:0016485">
    <property type="term" value="P:protein processing"/>
    <property type="evidence" value="ECO:0007669"/>
    <property type="project" value="TreeGrafter"/>
</dbReference>
<gene>
    <name evidence="5" type="ORF">CF651_29690</name>
</gene>